<dbReference type="Proteomes" id="UP000321261">
    <property type="component" value="Unassembled WGS sequence"/>
</dbReference>
<gene>
    <name evidence="3" type="ORF">FHX44_114521</name>
</gene>
<evidence type="ECO:0000256" key="1">
    <source>
        <dbReference type="ARBA" id="ARBA00006817"/>
    </source>
</evidence>
<dbReference type="InterPro" id="IPR023393">
    <property type="entry name" value="START-like_dom_sf"/>
</dbReference>
<evidence type="ECO:0000313" key="3">
    <source>
        <dbReference type="EMBL" id="TWF78598.1"/>
    </source>
</evidence>
<organism evidence="3 4">
    <name type="scientific">Pseudonocardia hierapolitana</name>
    <dbReference type="NCBI Taxonomy" id="1128676"/>
    <lineage>
        <taxon>Bacteria</taxon>
        <taxon>Bacillati</taxon>
        <taxon>Actinomycetota</taxon>
        <taxon>Actinomycetes</taxon>
        <taxon>Pseudonocardiales</taxon>
        <taxon>Pseudonocardiaceae</taxon>
        <taxon>Pseudonocardia</taxon>
    </lineage>
</organism>
<comment type="similarity">
    <text evidence="1">Belongs to the AHA1 family.</text>
</comment>
<dbReference type="RefSeq" id="WP_147257577.1">
    <property type="nucleotide sequence ID" value="NZ_VIWU01000001.1"/>
</dbReference>
<comment type="caution">
    <text evidence="3">The sequence shown here is derived from an EMBL/GenBank/DDBJ whole genome shotgun (WGS) entry which is preliminary data.</text>
</comment>
<dbReference type="OrthoDB" id="9803476at2"/>
<dbReference type="AlphaFoldDB" id="A0A561SUQ0"/>
<evidence type="ECO:0000259" key="2">
    <source>
        <dbReference type="Pfam" id="PF08327"/>
    </source>
</evidence>
<name>A0A561SUQ0_9PSEU</name>
<accession>A0A561SUQ0</accession>
<feature type="domain" description="Activator of Hsp90 ATPase homologue 1/2-like C-terminal" evidence="2">
    <location>
        <begin position="22"/>
        <end position="126"/>
    </location>
</feature>
<keyword evidence="4" id="KW-1185">Reference proteome</keyword>
<evidence type="ECO:0000313" key="4">
    <source>
        <dbReference type="Proteomes" id="UP000321261"/>
    </source>
</evidence>
<dbReference type="Gene3D" id="3.30.530.20">
    <property type="match status" value="2"/>
</dbReference>
<protein>
    <submittedName>
        <fullName evidence="3">Uncharacterized protein YndB with AHSA1/START domain</fullName>
    </submittedName>
</protein>
<dbReference type="CDD" id="cd08899">
    <property type="entry name" value="SRPBCC_CalC_Aha1-like_6"/>
    <property type="match status" value="1"/>
</dbReference>
<dbReference type="SUPFAM" id="SSF55961">
    <property type="entry name" value="Bet v1-like"/>
    <property type="match status" value="2"/>
</dbReference>
<proteinExistence type="inferred from homology"/>
<dbReference type="Pfam" id="PF08327">
    <property type="entry name" value="AHSA1"/>
    <property type="match status" value="1"/>
</dbReference>
<sequence length="260" mass="28089">MTESLQTRDGRSVLRMERWLKHRPEKVWKAVTEPERLADWFPGSVTLDLRAGGALTFELDGDGDTGTITDLDPPRLIAYTWGTDHLRWELHPDGEGTRLVLLHTFDDRAGAASFAAGWHTCIVALDLALDGRAGADPGVDDIALHEQLLTQFGLDAGTVETGAAGWQVRHERQLTRPADGVWGALTDLAPPGASVRGRILEHDAEEGGSVRWELVAGTGHGTRLVLTHTGADGDPQAALAGDRARIAQLLDRLEAVPTGR</sequence>
<dbReference type="InterPro" id="IPR013538">
    <property type="entry name" value="ASHA1/2-like_C"/>
</dbReference>
<dbReference type="EMBL" id="VIWU01000001">
    <property type="protein sequence ID" value="TWF78598.1"/>
    <property type="molecule type" value="Genomic_DNA"/>
</dbReference>
<reference evidence="3 4" key="1">
    <citation type="submission" date="2019-06" db="EMBL/GenBank/DDBJ databases">
        <title>Sequencing the genomes of 1000 actinobacteria strains.</title>
        <authorList>
            <person name="Klenk H.-P."/>
        </authorList>
    </citation>
    <scope>NUCLEOTIDE SEQUENCE [LARGE SCALE GENOMIC DNA]</scope>
    <source>
        <strain evidence="3 4">DSM 45671</strain>
    </source>
</reference>